<dbReference type="EMBL" id="JAUTXU010000025">
    <property type="protein sequence ID" value="KAK3719647.1"/>
    <property type="molecule type" value="Genomic_DNA"/>
</dbReference>
<reference evidence="1" key="1">
    <citation type="submission" date="2023-07" db="EMBL/GenBank/DDBJ databases">
        <title>Black Yeasts Isolated from many extreme environments.</title>
        <authorList>
            <person name="Coleine C."/>
            <person name="Stajich J.E."/>
            <person name="Selbmann L."/>
        </authorList>
    </citation>
    <scope>NUCLEOTIDE SEQUENCE</scope>
    <source>
        <strain evidence="1">CCFEE 5714</strain>
    </source>
</reference>
<evidence type="ECO:0000313" key="2">
    <source>
        <dbReference type="Proteomes" id="UP001281147"/>
    </source>
</evidence>
<organism evidence="1 2">
    <name type="scientific">Vermiconidia calcicola</name>
    <dbReference type="NCBI Taxonomy" id="1690605"/>
    <lineage>
        <taxon>Eukaryota</taxon>
        <taxon>Fungi</taxon>
        <taxon>Dikarya</taxon>
        <taxon>Ascomycota</taxon>
        <taxon>Pezizomycotina</taxon>
        <taxon>Dothideomycetes</taxon>
        <taxon>Dothideomycetidae</taxon>
        <taxon>Mycosphaerellales</taxon>
        <taxon>Extremaceae</taxon>
        <taxon>Vermiconidia</taxon>
    </lineage>
</organism>
<accession>A0ACC3NMY6</accession>
<proteinExistence type="predicted"/>
<name>A0ACC3NMY6_9PEZI</name>
<dbReference type="Proteomes" id="UP001281147">
    <property type="component" value="Unassembled WGS sequence"/>
</dbReference>
<comment type="caution">
    <text evidence="1">The sequence shown here is derived from an EMBL/GenBank/DDBJ whole genome shotgun (WGS) entry which is preliminary data.</text>
</comment>
<evidence type="ECO:0000313" key="1">
    <source>
        <dbReference type="EMBL" id="KAK3719647.1"/>
    </source>
</evidence>
<protein>
    <submittedName>
        <fullName evidence="1">Uncharacterized protein</fullName>
    </submittedName>
</protein>
<keyword evidence="2" id="KW-1185">Reference proteome</keyword>
<sequence length="938" mass="105963">MSSEADLDYVDQSDGTSLNQGIKRSSDSLFVGYDEEDDKGDYQVGNKRIKTEHLTNVEIFSKLTLDKSGKVIPYDAFKYEGRPHLAIYHSSFTEVEKLVRKVCTDFESIVKELKDSGYQNEEINNICEHDLRALREPRNKYPSVPPTSCLGPAGVGKSSSMNCFLDQSGAAPESDSAQRGTSLVHIFCHPSKKQTALFQVSATYSRDSQIESLLQKHCRNIFACLEQGGNSDEDDEDDGDEPQKKFNTALDFFRTLLCDLDGFKNDDDAREYFESRQDDDEDEVVKELKGYIITFKKTRPLKDGIEYHEAENYKELADRFRLVSRPPKVARGQTQKPHLDKDLLNAGLELADTPGVNDSNQAVVDATTNQLRRSGTILVFASIKRIAENDSLDANLRECIRLGKMRDTFLIVTMIDNLQEMKDEDRADLSEDDRYALEKAEQTVSELMVRERTLKQNKAAAFKKSIATPVEFEELKKLEEDLDEMPQLIARAEASVKQVTIEIRTAEVAEELKGKFRKLERSKHAPDLPIFMVSNSQYQKHLLGYDPKHPPILSVEATGIPSVRRMLYEIPTRGKSNTLFRFGRNRLPSIFNSITGILTKSPLERKQDVEKVIATQLSGYGRIVEILSADLKESYVARVVKLIGGHADRWKDKAEKLLREWEKYNGGTFTAFCRRSGHWRPKKKEAMISWNAKIQAIFEAKLAAGFEALEDDILDVERNAATNVADLFKTLETALEECEDFQGVKGAQLFFEVIRHTRDSATIAISKIFIQLRVDIEAIRHAAMLDAEDSYVATAMQKTYEQCLAISNPNHQPGVGRKKVHKKSSAHLRRVECIRQKLQGMGDEPSVFATVSSSISAAFEELLGRMKEKGFVPALQGAHDHILKDFDRRFNVPEEAKVEANLEAVERLKSGTAAALAIIEGPMKDHIERCEEYEKSGR</sequence>
<gene>
    <name evidence="1" type="ORF">LTR37_004184</name>
</gene>